<feature type="repeat" description="HEAT" evidence="3">
    <location>
        <begin position="788"/>
        <end position="821"/>
    </location>
</feature>
<dbReference type="InParanoid" id="A0A6J2Y4B3"/>
<accession>A0A6J2Y4B3</accession>
<dbReference type="Pfam" id="PF10304">
    <property type="entry name" value="RTP1_C2"/>
    <property type="match status" value="1"/>
</dbReference>
<dbReference type="InterPro" id="IPR019414">
    <property type="entry name" value="Rtp1_C2"/>
</dbReference>
<organism evidence="8 9">
    <name type="scientific">Sitophilus oryzae</name>
    <name type="common">Rice weevil</name>
    <name type="synonym">Curculio oryzae</name>
    <dbReference type="NCBI Taxonomy" id="7048"/>
    <lineage>
        <taxon>Eukaryota</taxon>
        <taxon>Metazoa</taxon>
        <taxon>Ecdysozoa</taxon>
        <taxon>Arthropoda</taxon>
        <taxon>Hexapoda</taxon>
        <taxon>Insecta</taxon>
        <taxon>Pterygota</taxon>
        <taxon>Neoptera</taxon>
        <taxon>Endopterygota</taxon>
        <taxon>Coleoptera</taxon>
        <taxon>Polyphaga</taxon>
        <taxon>Cucujiformia</taxon>
        <taxon>Curculionidae</taxon>
        <taxon>Dryophthorinae</taxon>
        <taxon>Sitophilus</taxon>
    </lineage>
</organism>
<feature type="domain" description="TANGO6 HEAT repeat" evidence="6">
    <location>
        <begin position="255"/>
        <end position="436"/>
    </location>
</feature>
<feature type="domain" description="RNA polymerase II assembly factor Rtp1 C-terminal" evidence="5">
    <location>
        <begin position="670"/>
        <end position="780"/>
    </location>
</feature>
<dbReference type="PROSITE" id="PS50077">
    <property type="entry name" value="HEAT_REPEAT"/>
    <property type="match status" value="1"/>
</dbReference>
<dbReference type="InterPro" id="IPR039600">
    <property type="entry name" value="TANGO6/Rtp1"/>
</dbReference>
<protein>
    <submittedName>
        <fullName evidence="9">Transport and Golgi organization protein 6 homolog</fullName>
    </submittedName>
</protein>
<dbReference type="Pfam" id="PF25267">
    <property type="entry name" value="TANGO6_N"/>
    <property type="match status" value="1"/>
</dbReference>
<dbReference type="AlphaFoldDB" id="A0A6J2Y4B3"/>
<dbReference type="RefSeq" id="XP_030757835.1">
    <property type="nucleotide sequence ID" value="XM_030901975.1"/>
</dbReference>
<dbReference type="Pfam" id="PF02985">
    <property type="entry name" value="HEAT"/>
    <property type="match status" value="1"/>
</dbReference>
<feature type="domain" description="TANGO6 N-terminal" evidence="7">
    <location>
        <begin position="136"/>
        <end position="237"/>
    </location>
</feature>
<feature type="domain" description="RNA polymerase II assembly factor Rtp1 C-terminal" evidence="4">
    <location>
        <begin position="872"/>
        <end position="904"/>
    </location>
</feature>
<dbReference type="InterPro" id="IPR011989">
    <property type="entry name" value="ARM-like"/>
</dbReference>
<dbReference type="OrthoDB" id="39591at2759"/>
<evidence type="ECO:0000256" key="1">
    <source>
        <dbReference type="ARBA" id="ARBA00005724"/>
    </source>
</evidence>
<dbReference type="Pfam" id="PF10363">
    <property type="entry name" value="RTP1_C1"/>
    <property type="match status" value="1"/>
</dbReference>
<comment type="similarity">
    <text evidence="1">Belongs to the Tango6 family.</text>
</comment>
<dbReference type="InterPro" id="IPR016024">
    <property type="entry name" value="ARM-type_fold"/>
</dbReference>
<dbReference type="InterPro" id="IPR057347">
    <property type="entry name" value="TANGO6_N"/>
</dbReference>
<dbReference type="InterPro" id="IPR021133">
    <property type="entry name" value="HEAT_type_2"/>
</dbReference>
<dbReference type="KEGG" id="soy:115883618"/>
<evidence type="ECO:0000259" key="6">
    <source>
        <dbReference type="Pfam" id="PF23565"/>
    </source>
</evidence>
<dbReference type="InterPro" id="IPR057407">
    <property type="entry name" value="HEAT_TANGO6"/>
</dbReference>
<dbReference type="InterPro" id="IPR000357">
    <property type="entry name" value="HEAT"/>
</dbReference>
<evidence type="ECO:0000259" key="7">
    <source>
        <dbReference type="Pfam" id="PF25267"/>
    </source>
</evidence>
<evidence type="ECO:0000256" key="2">
    <source>
        <dbReference type="ARBA" id="ARBA00022737"/>
    </source>
</evidence>
<evidence type="ECO:0000259" key="4">
    <source>
        <dbReference type="Pfam" id="PF10304"/>
    </source>
</evidence>
<keyword evidence="8" id="KW-1185">Reference proteome</keyword>
<dbReference type="FunCoup" id="A0A6J2Y4B3">
    <property type="interactions" value="50"/>
</dbReference>
<proteinExistence type="inferred from homology"/>
<dbReference type="Gene3D" id="1.25.10.10">
    <property type="entry name" value="Leucine-rich Repeat Variant"/>
    <property type="match status" value="1"/>
</dbReference>
<dbReference type="PANTHER" id="PTHR20959:SF1">
    <property type="entry name" value="TRANSPORT AND GOLGI ORGANIZATION PROTEIN 6 HOMOLOG"/>
    <property type="match status" value="1"/>
</dbReference>
<dbReference type="CTD" id="79613"/>
<gene>
    <name evidence="9" type="primary">LOC115883618</name>
</gene>
<dbReference type="Proteomes" id="UP000504635">
    <property type="component" value="Unplaced"/>
</dbReference>
<keyword evidence="2" id="KW-0677">Repeat</keyword>
<sequence length="926" mass="106330">MNKELRKMNKTELITLLSNLEVSTLPEGELLKNSSVIFGEKNTQICTELDCDYDQISSSLENITKHYFSNSAITEWTYLLGNFYVLRQITITLQDSKHTELLSVKEIAKIKKCVVSLVKIGISTKLLPNLPFAVNETYTVTDDIFYQYNILKCTILALTNFLKSESLRVIILTNCLGVLLSGLYQIAFCPIKKELSTQDIYNRLINEKQMTLKILQQLKEHIHPNIYVKETMIIFQKKSPPWFKKAVSQTLTNILFSPNGVESVAVAMLLNFGNDQTKSWKALDILYRLLSSCKSLPNFKDNICKQILGLLDKTTEDSLILERLFIICTKRFYFECHEIGKDVFLRKVISELLFFTCKEFKFENVACTEKLKKTIRLLFGIFVENTVDYACLPIEIIKPVLSVIFRIFALTVSSIFKTTHKETRLLIQKYLESNNNDIVVFDSLIYGINAPQQILSFRNDIELFIETNEIVVKHAEHSVVYSVCKNCEVVVNLLESRKDLLKKLFIYLLNCLNNKQKYFQRSDDRLLTLENEIMNEYFERYLSVYKLLSTLAEDKDIQKLIVESPQEIIVFIKQILEKSQETGVHKSSKFECDEFQTLFTVILVLNALIGNTSKINKMFDDLIEPLQTISNETKHSELRTLIEQILNNLKIDKSKSRNIDNGEKSTLDVVVEDICDPLLPVRGHGLMALKKLVEKKDPSVVKRMQYVLTIFQQNVKNDDSFIYLSAIDGLTAMADVFPDTVLNILCEEYSDFTKKDKDSNEIRMKLGEVLVRVTKILGEMAPKYKSLLLNTFLSGTKDEDHLVRASALSNLGEICRVLGYKLGSVVTEVLVCVHAVITTDKAPEARRAAVTVIRQLLAGLESETIAFLKEDILPIYRTLKQIYRDDKDDVMRLQAQLALEELNENMKNFVFPKPQLSMEKKIIMLD</sequence>
<evidence type="ECO:0000313" key="9">
    <source>
        <dbReference type="RefSeq" id="XP_030757835.1"/>
    </source>
</evidence>
<dbReference type="GO" id="GO:0009306">
    <property type="term" value="P:protein secretion"/>
    <property type="evidence" value="ECO:0007669"/>
    <property type="project" value="TreeGrafter"/>
</dbReference>
<evidence type="ECO:0000259" key="5">
    <source>
        <dbReference type="Pfam" id="PF10363"/>
    </source>
</evidence>
<dbReference type="PANTHER" id="PTHR20959">
    <property type="entry name" value="TRANSPORT AND GOLGI ORGANIZATION PROTEIN 6 FAMILY MEMBER"/>
    <property type="match status" value="1"/>
</dbReference>
<reference evidence="9" key="1">
    <citation type="submission" date="2025-08" db="UniProtKB">
        <authorList>
            <consortium name="RefSeq"/>
        </authorList>
    </citation>
    <scope>IDENTIFICATION</scope>
    <source>
        <tissue evidence="9">Gonads</tissue>
    </source>
</reference>
<evidence type="ECO:0000313" key="8">
    <source>
        <dbReference type="Proteomes" id="UP000504635"/>
    </source>
</evidence>
<dbReference type="InterPro" id="IPR019451">
    <property type="entry name" value="Rtp1_C1"/>
</dbReference>
<name>A0A6J2Y4B3_SITOR</name>
<dbReference type="Pfam" id="PF23565">
    <property type="entry name" value="ARM_TANGO6"/>
    <property type="match status" value="1"/>
</dbReference>
<dbReference type="GeneID" id="115883618"/>
<evidence type="ECO:0000256" key="3">
    <source>
        <dbReference type="PROSITE-ProRule" id="PRU00103"/>
    </source>
</evidence>
<dbReference type="SUPFAM" id="SSF48371">
    <property type="entry name" value="ARM repeat"/>
    <property type="match status" value="1"/>
</dbReference>